<dbReference type="RefSeq" id="WP_344959380.1">
    <property type="nucleotide sequence ID" value="NZ_BAABCX010000004.1"/>
</dbReference>
<keyword evidence="1" id="KW-0472">Membrane</keyword>
<keyword evidence="3" id="KW-1185">Reference proteome</keyword>
<keyword evidence="1" id="KW-1133">Transmembrane helix</keyword>
<proteinExistence type="predicted"/>
<dbReference type="Proteomes" id="UP001500795">
    <property type="component" value="Unassembled WGS sequence"/>
</dbReference>
<accession>A0ABP6W9Y6</accession>
<feature type="transmembrane region" description="Helical" evidence="1">
    <location>
        <begin position="62"/>
        <end position="79"/>
    </location>
</feature>
<gene>
    <name evidence="2" type="ORF">GCM10022394_29340</name>
</gene>
<feature type="transmembrane region" description="Helical" evidence="1">
    <location>
        <begin position="91"/>
        <end position="110"/>
    </location>
</feature>
<keyword evidence="1" id="KW-0812">Transmembrane</keyword>
<protein>
    <recommendedName>
        <fullName evidence="4">NnrS family protein</fullName>
    </recommendedName>
</protein>
<comment type="caution">
    <text evidence="2">The sequence shown here is derived from an EMBL/GenBank/DDBJ whole genome shotgun (WGS) entry which is preliminary data.</text>
</comment>
<dbReference type="EMBL" id="BAABCX010000004">
    <property type="protein sequence ID" value="GAA3547388.1"/>
    <property type="molecule type" value="Genomic_DNA"/>
</dbReference>
<dbReference type="Pfam" id="PF05940">
    <property type="entry name" value="NnrS"/>
    <property type="match status" value="1"/>
</dbReference>
<evidence type="ECO:0000313" key="3">
    <source>
        <dbReference type="Proteomes" id="UP001500795"/>
    </source>
</evidence>
<name>A0ABP6W9Y6_9GAMM</name>
<evidence type="ECO:0008006" key="4">
    <source>
        <dbReference type="Google" id="ProtNLM"/>
    </source>
</evidence>
<feature type="transmembrane region" description="Helical" evidence="1">
    <location>
        <begin position="20"/>
        <end position="42"/>
    </location>
</feature>
<evidence type="ECO:0000313" key="2">
    <source>
        <dbReference type="EMBL" id="GAA3547388.1"/>
    </source>
</evidence>
<organism evidence="2 3">
    <name type="scientific">Zobellella aerophila</name>
    <dbReference type="NCBI Taxonomy" id="870480"/>
    <lineage>
        <taxon>Bacteria</taxon>
        <taxon>Pseudomonadati</taxon>
        <taxon>Pseudomonadota</taxon>
        <taxon>Gammaproteobacteria</taxon>
        <taxon>Aeromonadales</taxon>
        <taxon>Aeromonadaceae</taxon>
        <taxon>Zobellella</taxon>
    </lineage>
</organism>
<reference evidence="3" key="1">
    <citation type="journal article" date="2019" name="Int. J. Syst. Evol. Microbiol.">
        <title>The Global Catalogue of Microorganisms (GCM) 10K type strain sequencing project: providing services to taxonomists for standard genome sequencing and annotation.</title>
        <authorList>
            <consortium name="The Broad Institute Genomics Platform"/>
            <consortium name="The Broad Institute Genome Sequencing Center for Infectious Disease"/>
            <person name="Wu L."/>
            <person name="Ma J."/>
        </authorList>
    </citation>
    <scope>NUCLEOTIDE SEQUENCE [LARGE SCALE GENOMIC DNA]</scope>
    <source>
        <strain evidence="3">JCM 17110</strain>
    </source>
</reference>
<dbReference type="InterPro" id="IPR010266">
    <property type="entry name" value="NnrS"/>
</dbReference>
<sequence>MQFLDAERENKIWPLFRLEFRVFFLGGALFSVLAMALWSLTLSGVTLLPGVVNPIGWHAHEMIFGFALAIVAGFVLTAIQNRTWIPGIRSWPLALVAALWLLPQLLMTVLGEQNGLVLLLDLLWLPMSPTCWPGPLFRSNNGAICFLCPC</sequence>
<evidence type="ECO:0000256" key="1">
    <source>
        <dbReference type="SAM" id="Phobius"/>
    </source>
</evidence>